<feature type="compositionally biased region" description="Low complexity" evidence="3">
    <location>
        <begin position="439"/>
        <end position="457"/>
    </location>
</feature>
<evidence type="ECO:0000259" key="5">
    <source>
        <dbReference type="PROSITE" id="PS51319"/>
    </source>
</evidence>
<evidence type="ECO:0000256" key="1">
    <source>
        <dbReference type="PROSITE-ProRule" id="PRU00649"/>
    </source>
</evidence>
<dbReference type="PROSITE" id="PS50103">
    <property type="entry name" value="ZF_C3H1"/>
    <property type="match status" value="1"/>
</dbReference>
<dbReference type="SMART" id="SM00356">
    <property type="entry name" value="ZnF_C3H1"/>
    <property type="match status" value="1"/>
</dbReference>
<dbReference type="PANTHER" id="PTHR46557:SF1">
    <property type="entry name" value="SERINE_THREONINE-PROTEIN PHOSPHATASE 1 REGULATORY SUBUNIT 10"/>
    <property type="match status" value="1"/>
</dbReference>
<keyword evidence="2" id="KW-0479">Metal-binding</keyword>
<feature type="compositionally biased region" description="Polar residues" evidence="3">
    <location>
        <begin position="157"/>
        <end position="181"/>
    </location>
</feature>
<feature type="region of interest" description="Disordered" evidence="3">
    <location>
        <begin position="287"/>
        <end position="628"/>
    </location>
</feature>
<dbReference type="Pfam" id="PF08711">
    <property type="entry name" value="Med26"/>
    <property type="match status" value="1"/>
</dbReference>
<feature type="region of interest" description="Disordered" evidence="3">
    <location>
        <begin position="647"/>
        <end position="774"/>
    </location>
</feature>
<organism evidence="6">
    <name type="scientific">Corethrella appendiculata</name>
    <dbReference type="NCBI Taxonomy" id="1370023"/>
    <lineage>
        <taxon>Eukaryota</taxon>
        <taxon>Metazoa</taxon>
        <taxon>Ecdysozoa</taxon>
        <taxon>Arthropoda</taxon>
        <taxon>Hexapoda</taxon>
        <taxon>Insecta</taxon>
        <taxon>Pterygota</taxon>
        <taxon>Neoptera</taxon>
        <taxon>Endopterygota</taxon>
        <taxon>Diptera</taxon>
        <taxon>Nematocera</taxon>
        <taxon>Culicoidea</taxon>
        <taxon>Chaoboridae</taxon>
        <taxon>Corethrella</taxon>
    </lineage>
</organism>
<dbReference type="GO" id="GO:0008157">
    <property type="term" value="F:protein phosphatase 1 binding"/>
    <property type="evidence" value="ECO:0007669"/>
    <property type="project" value="TreeGrafter"/>
</dbReference>
<feature type="compositionally biased region" description="Basic and acidic residues" evidence="3">
    <location>
        <begin position="1126"/>
        <end position="1174"/>
    </location>
</feature>
<dbReference type="InterPro" id="IPR017923">
    <property type="entry name" value="TFIIS_N"/>
</dbReference>
<dbReference type="SUPFAM" id="SSF47676">
    <property type="entry name" value="Conserved domain common to transcription factors TFIIS, elongin A, CRSP70"/>
    <property type="match status" value="1"/>
</dbReference>
<feature type="compositionally biased region" description="Basic and acidic residues" evidence="3">
    <location>
        <begin position="731"/>
        <end position="753"/>
    </location>
</feature>
<keyword evidence="2" id="KW-0863">Zinc-finger</keyword>
<feature type="compositionally biased region" description="Acidic residues" evidence="3">
    <location>
        <begin position="763"/>
        <end position="774"/>
    </location>
</feature>
<feature type="compositionally biased region" description="Basic and acidic residues" evidence="3">
    <location>
        <begin position="458"/>
        <end position="469"/>
    </location>
</feature>
<feature type="compositionally biased region" description="Gly residues" evidence="3">
    <location>
        <begin position="1195"/>
        <end position="1204"/>
    </location>
</feature>
<accession>U5ETU3</accession>
<feature type="compositionally biased region" description="Basic and acidic residues" evidence="3">
    <location>
        <begin position="318"/>
        <end position="370"/>
    </location>
</feature>
<feature type="compositionally biased region" description="Low complexity" evidence="3">
    <location>
        <begin position="699"/>
        <end position="711"/>
    </location>
</feature>
<dbReference type="InterPro" id="IPR035441">
    <property type="entry name" value="TFIIS/LEDGF_dom_sf"/>
</dbReference>
<feature type="domain" description="TFIIS N-terminal" evidence="5">
    <location>
        <begin position="71"/>
        <end position="145"/>
    </location>
</feature>
<feature type="compositionally biased region" description="Basic and acidic residues" evidence="3">
    <location>
        <begin position="289"/>
        <end position="311"/>
    </location>
</feature>
<feature type="compositionally biased region" description="Basic and acidic residues" evidence="3">
    <location>
        <begin position="411"/>
        <end position="437"/>
    </location>
</feature>
<dbReference type="PROSITE" id="PS51319">
    <property type="entry name" value="TFIIS_N"/>
    <property type="match status" value="1"/>
</dbReference>
<feature type="zinc finger region" description="C3H1-type" evidence="2">
    <location>
        <begin position="1203"/>
        <end position="1230"/>
    </location>
</feature>
<feature type="compositionally biased region" description="Polar residues" evidence="3">
    <location>
        <begin position="681"/>
        <end position="691"/>
    </location>
</feature>
<feature type="region of interest" description="Disordered" evidence="3">
    <location>
        <begin position="1064"/>
        <end position="1216"/>
    </location>
</feature>
<dbReference type="PANTHER" id="PTHR46557">
    <property type="entry name" value="SERINE/THREONINE-PROTEIN PHOSPHATASE 1 REGULATORY SUBUNIT 10-RELATED"/>
    <property type="match status" value="1"/>
</dbReference>
<name>U5ETU3_9DIPT</name>
<feature type="compositionally biased region" description="Basic and acidic residues" evidence="3">
    <location>
        <begin position="492"/>
        <end position="505"/>
    </location>
</feature>
<proteinExistence type="evidence at transcript level"/>
<feature type="compositionally biased region" description="Acidic residues" evidence="3">
    <location>
        <begin position="190"/>
        <end position="211"/>
    </location>
</feature>
<feature type="compositionally biased region" description="Low complexity" evidence="3">
    <location>
        <begin position="554"/>
        <end position="564"/>
    </location>
</feature>
<dbReference type="EMBL" id="GANO01004199">
    <property type="protein sequence ID" value="JAB55672.1"/>
    <property type="molecule type" value="mRNA"/>
</dbReference>
<feature type="compositionally biased region" description="Low complexity" evidence="3">
    <location>
        <begin position="1113"/>
        <end position="1123"/>
    </location>
</feature>
<feature type="compositionally biased region" description="Low complexity" evidence="3">
    <location>
        <begin position="666"/>
        <end position="680"/>
    </location>
</feature>
<dbReference type="Pfam" id="PF00642">
    <property type="entry name" value="zf-CCCH"/>
    <property type="match status" value="1"/>
</dbReference>
<dbReference type="GO" id="GO:0072357">
    <property type="term" value="C:PTW/PP1 phosphatase complex"/>
    <property type="evidence" value="ECO:0007669"/>
    <property type="project" value="TreeGrafter"/>
</dbReference>
<feature type="compositionally biased region" description="Basic and acidic residues" evidence="3">
    <location>
        <begin position="600"/>
        <end position="615"/>
    </location>
</feature>
<feature type="compositionally biased region" description="Low complexity" evidence="3">
    <location>
        <begin position="1088"/>
        <end position="1098"/>
    </location>
</feature>
<feature type="compositionally biased region" description="Low complexity" evidence="3">
    <location>
        <begin position="1176"/>
        <end position="1194"/>
    </location>
</feature>
<dbReference type="GO" id="GO:0005634">
    <property type="term" value="C:nucleus"/>
    <property type="evidence" value="ECO:0007669"/>
    <property type="project" value="UniProtKB-SubCell"/>
</dbReference>
<feature type="domain" description="C3H1-type" evidence="4">
    <location>
        <begin position="1203"/>
        <end position="1230"/>
    </location>
</feature>
<keyword evidence="1" id="KW-0539">Nucleus</keyword>
<feature type="region of interest" description="Disordered" evidence="3">
    <location>
        <begin position="157"/>
        <end position="217"/>
    </location>
</feature>
<feature type="compositionally biased region" description="Low complexity" evidence="3">
    <location>
        <begin position="388"/>
        <end position="410"/>
    </location>
</feature>
<keyword evidence="2" id="KW-0862">Zinc</keyword>
<protein>
    <submittedName>
        <fullName evidence="6">Putative serine/threonine-protein phosphatase 1 regulatory subunit 10-like isoform x1</fullName>
    </submittedName>
</protein>
<evidence type="ECO:0000256" key="2">
    <source>
        <dbReference type="PROSITE-ProRule" id="PRU00723"/>
    </source>
</evidence>
<sequence>MPRIDPLKLLTCLGVLLAPNGGIRSAQEVKRLAGLMAKFSKKLVSKCIYIQILKCTETELLGQFMAAGGWSLTHMWLADGIQSKNWPLIQELLELLLCCPVDVERLKSNTAPKLVKALSKDSTHEGVRVLATKLVEQWLKIAKNDIRSIEQQQTMLSPASGTLETNNNDSFGMNNVDSSDVTEVKKDTSVIEDTDDEEANGEENDDNISDDNNDKPDAEVIIDNVDDIQNAKQVFNKVIASDTFKKKVIKAGIAESNAGGSDSDSSNKKETLVFKITVKNGKQIVAKVESPHKTKDLIVAEEELKLDDVDGKSSPNESSKKESRKSEDKKDKLKDKEKSKDKEKEKEKEKDTEKEKVKEKDKDKHKEKDKKSSHHNSSSSDKSKSSHKSSSSSSSSSRHKSSSSSSSSKSSSKDKDSDKHRSKDKERDKDKDKERSSSKHSSSSKSSSSKSSSSSSSSKDKDKEKDKEKSHHHHHHKEKPEKDLSKVMPIDKLVKKKDENSDSPKHSSKKASISIEVRNSDHRPKTVKTVNSQFRNHGLGEEAPPPPSRKTLKKPSSSSTSTTSAPPPLSPSLSSSSLGTTIGSTATGTIAHKRSSPLHSSKDGPPEKKLKEITDKPGGVKLISPPKRQHSLVESDMFMDAISAQLPKKVVKRKRRISSGDTKSDTPTTPTTPTLPPVTTNGIKNSTTENKISPPASPTTPTVPSAALSPTIPKAAPLKFYQDTLEENIEETEKKDEEVTKTEDDIKPDDIKVESATTIKDEHDDDEANDDYDEDIIRNPKKLKTEVKRTSSLDDKDSLIDAVGEDVMKKIEEKTDVIATDEIIKKPPGPGCGPDGPPGVLVIHRKKGPKKQLKWKAAEELVETRYFELDVTERVNVYRTFTEAKQLERCDEGKQFLLARNVPHDDIMVEQTPWTKLIEIDNVPPHPCGSNSEERKVQKLREESVLTVLYFHRSAIPDSAAEPDPEVHYSAEPKVIPLDDITGNPDAVNDFTNMPWPEPKVPSLPSVFNPSMFPQAGGPPGMFPGSTFGPPANWNMPPGFMPNMPNTNLPMPGFNPMNPAMNMPPQLMPSGPMSMPNFGGPMHPGLHPQQQPQQQPQPLFMPNNHQRDDQSHQQNRGQQQNGGWFRGDRGDRSPGDRSPPNRDNRDIRNYNDNNDRDNYRDNRDRRDRDGDRFNNRNRNNNYRNNNNNNWAHNNRGGGGGGGRGGPPPCRQFESKGFCRNGNSCKYAHIR</sequence>
<comment type="subcellular location">
    <subcellularLocation>
        <location evidence="1">Nucleus</location>
    </subcellularLocation>
</comment>
<dbReference type="AlphaFoldDB" id="U5ETU3"/>
<evidence type="ECO:0000259" key="4">
    <source>
        <dbReference type="PROSITE" id="PS50103"/>
    </source>
</evidence>
<feature type="compositionally biased region" description="Low complexity" evidence="3">
    <location>
        <begin position="571"/>
        <end position="590"/>
    </location>
</feature>
<reference evidence="6" key="1">
    <citation type="journal article" date="2014" name="Insect Biochem. Mol. Biol.">
        <title>An insight into the sialome of the frog biting fly, Corethrella appendiculata.</title>
        <authorList>
            <person name="Ribeiro J.M.C."/>
            <person name="Chagas A.C."/>
            <person name="Pham V.M."/>
            <person name="Lounibos L.P."/>
            <person name="Calvo E."/>
        </authorList>
    </citation>
    <scope>NUCLEOTIDE SEQUENCE</scope>
    <source>
        <tissue evidence="6">Salivary glands</tissue>
    </source>
</reference>
<dbReference type="GO" id="GO:0000785">
    <property type="term" value="C:chromatin"/>
    <property type="evidence" value="ECO:0007669"/>
    <property type="project" value="TreeGrafter"/>
</dbReference>
<dbReference type="GO" id="GO:0008270">
    <property type="term" value="F:zinc ion binding"/>
    <property type="evidence" value="ECO:0007669"/>
    <property type="project" value="UniProtKB-KW"/>
</dbReference>
<dbReference type="InterPro" id="IPR000571">
    <property type="entry name" value="Znf_CCCH"/>
</dbReference>
<evidence type="ECO:0000313" key="6">
    <source>
        <dbReference type="EMBL" id="JAB55672.1"/>
    </source>
</evidence>
<evidence type="ECO:0000256" key="3">
    <source>
        <dbReference type="SAM" id="MobiDB-lite"/>
    </source>
</evidence>